<dbReference type="Pfam" id="PF13469">
    <property type="entry name" value="Sulfotransfer_3"/>
    <property type="match status" value="1"/>
</dbReference>
<dbReference type="RefSeq" id="WP_345937024.1">
    <property type="nucleotide sequence ID" value="NZ_JBBKTW010000002.1"/>
</dbReference>
<comment type="caution">
    <text evidence="1">The sequence shown here is derived from an EMBL/GenBank/DDBJ whole genome shotgun (WGS) entry which is preliminary data.</text>
</comment>
<dbReference type="InterPro" id="IPR027417">
    <property type="entry name" value="P-loop_NTPase"/>
</dbReference>
<evidence type="ECO:0000313" key="1">
    <source>
        <dbReference type="EMBL" id="MEN2988068.1"/>
    </source>
</evidence>
<sequence length="357" mass="39559">MTAAAAVPARATDGRIAPVLILSTGRCGSTMISALLNQHPQVLSLSEFFVPLGPAAFTGARRDGAWMWDLFSRQSPALHAMLKDGEVVDEMLYPLGQPGARYRAADIPPIAMVTLPHLTDQPDALFDELAPIIRQRPAMPLAAQYQGLFDHLMARFGRRVWVERSGGSLMVAAKLLHLFPDARVIHVYRDGRDTAMSMAHHHNFRVLVGAMKASRRFGIDGFRPLHQPRGRMLDVWLQQLIFPRLNVRRLAGDVTLADLGDFWSRMILLGRQVFADLAPDRLLSLKFEDVQQSPHETLRRMIRFIDPSLDDAGWLDTVARIPKPARSKFTTLPPDTRAALTAACAPGLAALGYPLEG</sequence>
<dbReference type="PANTHER" id="PTHR10704">
    <property type="entry name" value="CARBOHYDRATE SULFOTRANSFERASE"/>
    <property type="match status" value="1"/>
</dbReference>
<dbReference type="Proteomes" id="UP001413721">
    <property type="component" value="Unassembled WGS sequence"/>
</dbReference>
<organism evidence="1 2">
    <name type="scientific">Tistrella arctica</name>
    <dbReference type="NCBI Taxonomy" id="3133430"/>
    <lineage>
        <taxon>Bacteria</taxon>
        <taxon>Pseudomonadati</taxon>
        <taxon>Pseudomonadota</taxon>
        <taxon>Alphaproteobacteria</taxon>
        <taxon>Geminicoccales</taxon>
        <taxon>Geminicoccaceae</taxon>
        <taxon>Tistrella</taxon>
    </lineage>
</organism>
<reference evidence="1 2" key="1">
    <citation type="submission" date="2024-03" db="EMBL/GenBank/DDBJ databases">
        <title>High-quality draft genome sequencing of Tistrella sp. BH-R2-4.</title>
        <authorList>
            <person name="Dong C."/>
        </authorList>
    </citation>
    <scope>NUCLEOTIDE SEQUENCE [LARGE SCALE GENOMIC DNA]</scope>
    <source>
        <strain evidence="1 2">BH-R2-4</strain>
    </source>
</reference>
<dbReference type="InterPro" id="IPR051135">
    <property type="entry name" value="Gal/GlcNAc/GalNAc_ST"/>
</dbReference>
<name>A0ABU9YH10_9PROT</name>
<dbReference type="SUPFAM" id="SSF52540">
    <property type="entry name" value="P-loop containing nucleoside triphosphate hydrolases"/>
    <property type="match status" value="1"/>
</dbReference>
<gene>
    <name evidence="1" type="ORF">WG926_07115</name>
</gene>
<protein>
    <submittedName>
        <fullName evidence="1">Sulfotransferase</fullName>
    </submittedName>
</protein>
<dbReference type="Gene3D" id="3.40.50.300">
    <property type="entry name" value="P-loop containing nucleotide triphosphate hydrolases"/>
    <property type="match status" value="1"/>
</dbReference>
<accession>A0ABU9YH10</accession>
<evidence type="ECO:0000313" key="2">
    <source>
        <dbReference type="Proteomes" id="UP001413721"/>
    </source>
</evidence>
<dbReference type="EMBL" id="JBBKTW010000002">
    <property type="protein sequence ID" value="MEN2988068.1"/>
    <property type="molecule type" value="Genomic_DNA"/>
</dbReference>
<dbReference type="PANTHER" id="PTHR10704:SF44">
    <property type="entry name" value="LD35051P-RELATED"/>
    <property type="match status" value="1"/>
</dbReference>
<proteinExistence type="predicted"/>
<keyword evidence="2" id="KW-1185">Reference proteome</keyword>